<dbReference type="InterPro" id="IPR036928">
    <property type="entry name" value="AS_sf"/>
</dbReference>
<evidence type="ECO:0000313" key="3">
    <source>
        <dbReference type="Proteomes" id="UP001501414"/>
    </source>
</evidence>
<dbReference type="Pfam" id="PF01425">
    <property type="entry name" value="Amidase"/>
    <property type="match status" value="1"/>
</dbReference>
<comment type="caution">
    <text evidence="2">The sequence shown here is derived from an EMBL/GenBank/DDBJ whole genome shotgun (WGS) entry which is preliminary data.</text>
</comment>
<dbReference type="InterPro" id="IPR000120">
    <property type="entry name" value="Amidase"/>
</dbReference>
<name>A0ABN1Y4C4_9PSEU</name>
<keyword evidence="3" id="KW-1185">Reference proteome</keyword>
<reference evidence="2 3" key="1">
    <citation type="journal article" date="2019" name="Int. J. Syst. Evol. Microbiol.">
        <title>The Global Catalogue of Microorganisms (GCM) 10K type strain sequencing project: providing services to taxonomists for standard genome sequencing and annotation.</title>
        <authorList>
            <consortium name="The Broad Institute Genomics Platform"/>
            <consortium name="The Broad Institute Genome Sequencing Center for Infectious Disease"/>
            <person name="Wu L."/>
            <person name="Ma J."/>
        </authorList>
    </citation>
    <scope>NUCLEOTIDE SEQUENCE [LARGE SCALE GENOMIC DNA]</scope>
    <source>
        <strain evidence="2 3">JCM 11896</strain>
    </source>
</reference>
<dbReference type="NCBIfam" id="NF005450">
    <property type="entry name" value="PRK07042.1"/>
    <property type="match status" value="1"/>
</dbReference>
<organism evidence="2 3">
    <name type="scientific">Pseudonocardia kongjuensis</name>
    <dbReference type="NCBI Taxonomy" id="102227"/>
    <lineage>
        <taxon>Bacteria</taxon>
        <taxon>Bacillati</taxon>
        <taxon>Actinomycetota</taxon>
        <taxon>Actinomycetes</taxon>
        <taxon>Pseudonocardiales</taxon>
        <taxon>Pseudonocardiaceae</taxon>
        <taxon>Pseudonocardia</taxon>
    </lineage>
</organism>
<proteinExistence type="predicted"/>
<protein>
    <submittedName>
        <fullName evidence="2">Amidase</fullName>
    </submittedName>
</protein>
<dbReference type="Gene3D" id="3.90.1300.10">
    <property type="entry name" value="Amidase signature (AS) domain"/>
    <property type="match status" value="1"/>
</dbReference>
<dbReference type="PANTHER" id="PTHR11895">
    <property type="entry name" value="TRANSAMIDASE"/>
    <property type="match status" value="1"/>
</dbReference>
<feature type="domain" description="Amidase" evidence="1">
    <location>
        <begin position="31"/>
        <end position="457"/>
    </location>
</feature>
<dbReference type="RefSeq" id="WP_344026001.1">
    <property type="nucleotide sequence ID" value="NZ_BAAAJK010000032.1"/>
</dbReference>
<dbReference type="EMBL" id="BAAAJK010000032">
    <property type="protein sequence ID" value="GAA1395947.1"/>
    <property type="molecule type" value="Genomic_DNA"/>
</dbReference>
<evidence type="ECO:0000259" key="1">
    <source>
        <dbReference type="Pfam" id="PF01425"/>
    </source>
</evidence>
<accession>A0ABN1Y4C4</accession>
<evidence type="ECO:0000313" key="2">
    <source>
        <dbReference type="EMBL" id="GAA1395947.1"/>
    </source>
</evidence>
<gene>
    <name evidence="2" type="ORF">GCM10009613_46410</name>
</gene>
<dbReference type="Proteomes" id="UP001501414">
    <property type="component" value="Unassembled WGS sequence"/>
</dbReference>
<sequence>MTSALTDTELTALTATRLRAGYAAGEFSPAEVLRAVQDRIDRCEPGIGAFARREPAADVLAAADAAGVRWAQGRAGLLDGVPVTLKENIAAVGHPRPSGSAAFADAAPATEDGPAAASTAAEGAIRLGSTVMSELGMLSSGVSGLHGITRSPLDPAWTVGGSSGGAAAAAAAGFGPLHVGSDIGGSIRLPASWTGLASLKPSYGIVPVDPPYLGRALGPLARSVDDVALAMQVLARPDPAYRDPTWLALPDASWERVSADPMTDDEIGALRIGLHPDAGCGLPTDPEVAATVRAAAELFARAGAQIVPVDPFLTPELLHQLDMFLRARSWADLVALPAHRRDAVLPYIRQWAAAAADLRGPDVFEAYHAVQRIRAATITATHTVDVVLSPVAPVAAFPAEQHGPTDDPVTALDHIAYTAPYNFSEQPAATVDAGSTTDGRPIGLQLAGRRFADVELLRVTRWYEQTRRAAH</sequence>
<dbReference type="PANTHER" id="PTHR11895:SF173">
    <property type="entry name" value="GLUTAMYL-TRNA AMIDOTRANSFERASE SUBUNIT A"/>
    <property type="match status" value="1"/>
</dbReference>
<dbReference type="InterPro" id="IPR023631">
    <property type="entry name" value="Amidase_dom"/>
</dbReference>
<dbReference type="SUPFAM" id="SSF75304">
    <property type="entry name" value="Amidase signature (AS) enzymes"/>
    <property type="match status" value="1"/>
</dbReference>